<evidence type="ECO:0000313" key="2">
    <source>
        <dbReference type="Proteomes" id="UP000095003"/>
    </source>
</evidence>
<organism evidence="1 2">
    <name type="scientific">Eisenbergiella tayi</name>
    <dbReference type="NCBI Taxonomy" id="1432052"/>
    <lineage>
        <taxon>Bacteria</taxon>
        <taxon>Bacillati</taxon>
        <taxon>Bacillota</taxon>
        <taxon>Clostridia</taxon>
        <taxon>Lachnospirales</taxon>
        <taxon>Lachnospiraceae</taxon>
        <taxon>Eisenbergiella</taxon>
    </lineage>
</organism>
<reference evidence="1 2" key="1">
    <citation type="submission" date="2016-07" db="EMBL/GenBank/DDBJ databases">
        <title>Characterization of isolates of Eisenbergiella tayi derived from blood cultures, using whole genome sequencing.</title>
        <authorList>
            <person name="Burdz T."/>
            <person name="Wiebe D."/>
            <person name="Huynh C."/>
            <person name="Bernard K."/>
        </authorList>
    </citation>
    <scope>NUCLEOTIDE SEQUENCE [LARGE SCALE GENOMIC DNA]</scope>
    <source>
        <strain evidence="1 2">NML 120489</strain>
    </source>
</reference>
<evidence type="ECO:0000313" key="1">
    <source>
        <dbReference type="EMBL" id="ODM12691.1"/>
    </source>
</evidence>
<name>A0A1E3AVY2_9FIRM</name>
<dbReference type="Proteomes" id="UP000095003">
    <property type="component" value="Unassembled WGS sequence"/>
</dbReference>
<dbReference type="AlphaFoldDB" id="A0A1E3AVY2"/>
<gene>
    <name evidence="1" type="ORF">BEH84_00406</name>
</gene>
<proteinExistence type="predicted"/>
<dbReference type="GeneID" id="93298991"/>
<comment type="caution">
    <text evidence="1">The sequence shown here is derived from an EMBL/GenBank/DDBJ whole genome shotgun (WGS) entry which is preliminary data.</text>
</comment>
<protein>
    <submittedName>
        <fullName evidence="1">Uncharacterized protein</fullName>
    </submittedName>
</protein>
<sequence length="75" mass="8862">MLMEQYPVALRNHINALNFDLELWSAWKMARLALQILGQKSLDEEFLAVSERQDNSDGTFLLERSNIILQRLWEK</sequence>
<dbReference type="EMBL" id="MCGI01000001">
    <property type="protein sequence ID" value="ODM12691.1"/>
    <property type="molecule type" value="Genomic_DNA"/>
</dbReference>
<dbReference type="RefSeq" id="WP_009255893.1">
    <property type="nucleotide sequence ID" value="NZ_CABMHK010000162.1"/>
</dbReference>
<accession>A0A1E3AVY2</accession>